<reference evidence="3 5" key="3">
    <citation type="submission" date="2019-03" db="EMBL/GenBank/DDBJ databases">
        <authorList>
            <consortium name="Pathogen Informatics"/>
        </authorList>
    </citation>
    <scope>NUCLEOTIDE SEQUENCE [LARGE SCALE GENOMIC DNA]</scope>
    <source>
        <strain evidence="3 5">NCTC12282</strain>
    </source>
</reference>
<evidence type="ECO:0000256" key="1">
    <source>
        <dbReference type="SAM" id="SignalP"/>
    </source>
</evidence>
<accession>A0A2C6DQ41</accession>
<evidence type="ECO:0000313" key="4">
    <source>
        <dbReference type="Proteomes" id="UP000224974"/>
    </source>
</evidence>
<reference evidence="4" key="2">
    <citation type="submission" date="2017-09" db="EMBL/GenBank/DDBJ databases">
        <title>FDA dAtabase for Regulatory Grade micrObial Sequences (FDA-ARGOS): Supporting development and validation of Infectious Disease Dx tests.</title>
        <authorList>
            <person name="Minogue T."/>
            <person name="Wolcott M."/>
            <person name="Wasieloski L."/>
            <person name="Aguilar W."/>
            <person name="Moore D."/>
            <person name="Tallon L."/>
            <person name="Sadzewicz L."/>
            <person name="Ott S."/>
            <person name="Zhao X."/>
            <person name="Nagaraj S."/>
            <person name="Vavikolanu K."/>
            <person name="Aluvathingal J."/>
            <person name="Nadendla S."/>
            <person name="Sichtig H."/>
        </authorList>
    </citation>
    <scope>NUCLEOTIDE SEQUENCE [LARGE SCALE GENOMIC DNA]</scope>
    <source>
        <strain evidence="4">FDAARGOS_387</strain>
    </source>
</reference>
<gene>
    <name evidence="2" type="ORF">CRN84_16385</name>
    <name evidence="3" type="ORF">NCTC12282_04558</name>
</gene>
<sequence>MKRILIACLLMIPFWGAVAGPEQIERGVTSLCLYHPKKDSCILLANSLIVLVKNRDDAFMLCNSLKAAGSDQSKTAECQDAAATRIYIDKLEEQLRKHM</sequence>
<proteinExistence type="predicted"/>
<keyword evidence="1" id="KW-0732">Signal</keyword>
<organism evidence="2 4">
    <name type="scientific">Budvicia aquatica</name>
    <dbReference type="NCBI Taxonomy" id="82979"/>
    <lineage>
        <taxon>Bacteria</taxon>
        <taxon>Pseudomonadati</taxon>
        <taxon>Pseudomonadota</taxon>
        <taxon>Gammaproteobacteria</taxon>
        <taxon>Enterobacterales</taxon>
        <taxon>Budviciaceae</taxon>
        <taxon>Budvicia</taxon>
    </lineage>
</organism>
<dbReference type="Proteomes" id="UP000224974">
    <property type="component" value="Unassembled WGS sequence"/>
</dbReference>
<evidence type="ECO:0000313" key="5">
    <source>
        <dbReference type="Proteomes" id="UP000373449"/>
    </source>
</evidence>
<dbReference type="EMBL" id="CAADJA010000002">
    <property type="protein sequence ID" value="VFS50535.1"/>
    <property type="molecule type" value="Genomic_DNA"/>
</dbReference>
<keyword evidence="4" id="KW-1185">Reference proteome</keyword>
<dbReference type="AlphaFoldDB" id="A0A2C6DQ41"/>
<evidence type="ECO:0000313" key="2">
    <source>
        <dbReference type="EMBL" id="PHI30803.1"/>
    </source>
</evidence>
<dbReference type="STRING" id="1111728.GCA_000427805_01086"/>
<dbReference type="Proteomes" id="UP000373449">
    <property type="component" value="Unassembled WGS sequence"/>
</dbReference>
<feature type="signal peptide" evidence="1">
    <location>
        <begin position="1"/>
        <end position="19"/>
    </location>
</feature>
<dbReference type="EMBL" id="PDDX01000001">
    <property type="protein sequence ID" value="PHI30803.1"/>
    <property type="molecule type" value="Genomic_DNA"/>
</dbReference>
<name>A0A2C6DQ41_9GAMM</name>
<reference evidence="2" key="1">
    <citation type="submission" date="2017-09" db="EMBL/GenBank/DDBJ databases">
        <title>FDA dAtabase for Regulatory Grade micrObial Sequences (FDA-ARGOS): Supporting development and validation of Infectious Disease Dx tests.</title>
        <authorList>
            <person name="Minogue T."/>
            <person name="Wolcott M."/>
            <person name="Wasieloski L."/>
            <person name="Aguilar W."/>
            <person name="Moore D."/>
            <person name="Tallon L.J."/>
            <person name="Sadzewicz L."/>
            <person name="Ott S."/>
            <person name="Zhao X."/>
            <person name="Nagaraj S."/>
            <person name="Vavikolanu K."/>
            <person name="Aluvathingal J."/>
            <person name="Nadendla S."/>
            <person name="Sichtig H."/>
        </authorList>
    </citation>
    <scope>NUCLEOTIDE SEQUENCE</scope>
    <source>
        <strain evidence="2">FDAARGOS_387</strain>
    </source>
</reference>
<protein>
    <submittedName>
        <fullName evidence="2">Uncharacterized protein</fullName>
    </submittedName>
</protein>
<feature type="chain" id="PRO_5036036648" evidence="1">
    <location>
        <begin position="20"/>
        <end position="99"/>
    </location>
</feature>
<dbReference type="RefSeq" id="WP_029094205.1">
    <property type="nucleotide sequence ID" value="NZ_CAADJA010000002.1"/>
</dbReference>
<evidence type="ECO:0000313" key="3">
    <source>
        <dbReference type="EMBL" id="VFS50535.1"/>
    </source>
</evidence>